<dbReference type="PROSITE" id="PS00903">
    <property type="entry name" value="CYT_DCMP_DEAMINASES_1"/>
    <property type="match status" value="1"/>
</dbReference>
<evidence type="ECO:0000259" key="3">
    <source>
        <dbReference type="PROSITE" id="PS51747"/>
    </source>
</evidence>
<evidence type="ECO:0000313" key="5">
    <source>
        <dbReference type="Proteomes" id="UP000033815"/>
    </source>
</evidence>
<dbReference type="Gene3D" id="3.40.140.10">
    <property type="entry name" value="Cytidine Deaminase, domain 2"/>
    <property type="match status" value="1"/>
</dbReference>
<dbReference type="GO" id="GO:0008270">
    <property type="term" value="F:zinc ion binding"/>
    <property type="evidence" value="ECO:0007669"/>
    <property type="project" value="InterPro"/>
</dbReference>
<dbReference type="GO" id="GO:0016787">
    <property type="term" value="F:hydrolase activity"/>
    <property type="evidence" value="ECO:0007669"/>
    <property type="project" value="InterPro"/>
</dbReference>
<keyword evidence="1" id="KW-0479">Metal-binding</keyword>
<accession>A0A837IH53</accession>
<dbReference type="InterPro" id="IPR016193">
    <property type="entry name" value="Cytidine_deaminase-like"/>
</dbReference>
<organism evidence="4 5">
    <name type="scientific">Candidatus Nomurabacteria bacterium GW2011_GWB1_44_12</name>
    <dbReference type="NCBI Taxonomy" id="1618748"/>
    <lineage>
        <taxon>Bacteria</taxon>
        <taxon>Candidatus Nomuraibacteriota</taxon>
    </lineage>
</organism>
<dbReference type="InterPro" id="IPR016192">
    <property type="entry name" value="APOBEC/CMP_deaminase_Zn-bd"/>
</dbReference>
<feature type="domain" description="CMP/dCMP-type deaminase" evidence="3">
    <location>
        <begin position="145"/>
        <end position="274"/>
    </location>
</feature>
<protein>
    <recommendedName>
        <fullName evidence="3">CMP/dCMP-type deaminase domain-containing protein</fullName>
    </recommendedName>
</protein>
<dbReference type="SUPFAM" id="SSF53927">
    <property type="entry name" value="Cytidine deaminase-like"/>
    <property type="match status" value="1"/>
</dbReference>
<dbReference type="AlphaFoldDB" id="A0A837IH53"/>
<evidence type="ECO:0000256" key="2">
    <source>
        <dbReference type="ARBA" id="ARBA00022833"/>
    </source>
</evidence>
<keyword evidence="2" id="KW-0862">Zinc</keyword>
<dbReference type="EMBL" id="LCHP01000010">
    <property type="protein sequence ID" value="KKT36251.1"/>
    <property type="molecule type" value="Genomic_DNA"/>
</dbReference>
<evidence type="ECO:0000313" key="4">
    <source>
        <dbReference type="EMBL" id="KKT36251.1"/>
    </source>
</evidence>
<dbReference type="Pfam" id="PF00383">
    <property type="entry name" value="dCMP_cyt_deam_1"/>
    <property type="match status" value="1"/>
</dbReference>
<name>A0A837IH53_9BACT</name>
<comment type="caution">
    <text evidence="4">The sequence shown here is derived from an EMBL/GenBank/DDBJ whole genome shotgun (WGS) entry which is preliminary data.</text>
</comment>
<dbReference type="Proteomes" id="UP000033815">
    <property type="component" value="Unassembled WGS sequence"/>
</dbReference>
<dbReference type="PROSITE" id="PS51747">
    <property type="entry name" value="CYT_DCMP_DEAMINASES_2"/>
    <property type="match status" value="1"/>
</dbReference>
<reference evidence="4 5" key="1">
    <citation type="journal article" date="2015" name="Nature">
        <title>rRNA introns, odd ribosomes, and small enigmatic genomes across a large radiation of phyla.</title>
        <authorList>
            <person name="Brown C.T."/>
            <person name="Hug L.A."/>
            <person name="Thomas B.C."/>
            <person name="Sharon I."/>
            <person name="Castelle C.J."/>
            <person name="Singh A."/>
            <person name="Wilkins M.J."/>
            <person name="Williams K.H."/>
            <person name="Banfield J.F."/>
        </authorList>
    </citation>
    <scope>NUCLEOTIDE SEQUENCE [LARGE SCALE GENOMIC DNA]</scope>
</reference>
<evidence type="ECO:0000256" key="1">
    <source>
        <dbReference type="ARBA" id="ARBA00022723"/>
    </source>
</evidence>
<sequence length="286" mass="32287">MTKRTVIVAYIPVLHRGYFDFLNTCTEALELFVIGPEFAAGFADMDYIVRKDAIRALTADVVADAISISQSLLLSCRVLDHRLATVLQEEGARIILLDEDITRAVAQKYFLNNEVEFRTAFVRWHRDNVEEKKSVAVHRSVPVSEFDREMTKRAYEEASKSADWWRQVGGVLVQDGAPIIITHNQHVPDEQMPYVFGDPRSIFKRGVHLELSTAEHAESVLIGEAAALGISTRDAWLYVTTFPCPPCAKLIARAGISRCYFSEGYSVLDGEQVMKSKKMELIFVER</sequence>
<gene>
    <name evidence="4" type="ORF">UW25_C0010G0005</name>
</gene>
<dbReference type="InterPro" id="IPR002125">
    <property type="entry name" value="CMP_dCMP_dom"/>
</dbReference>
<proteinExistence type="predicted"/>